<sequence>MPAFPPFYNSDMFGFVLSAGLILCYYVYLRWRMAPGPHYDPHYTIQALNAEARRLWVESVMRDRRDILAVQTLRNSTMVAVFLASTSILLIIGTISLSGHSSDVEHGLHSLNLVGVVDPSLWMFKLVIMIIDQCVAFFSLTLAARSFHHAGYLLNVPADPKHPVITPRFVTGFLNRAAHYYSNGMRAYYFTIPLLFWLFGPHLMVISTLVLIFVLYRLDRTPNSGE</sequence>
<keyword evidence="1" id="KW-0472">Membrane</keyword>
<gene>
    <name evidence="2" type="ORF">GALL_140420</name>
</gene>
<reference evidence="2" key="1">
    <citation type="submission" date="2016-10" db="EMBL/GenBank/DDBJ databases">
        <title>Sequence of Gallionella enrichment culture.</title>
        <authorList>
            <person name="Poehlein A."/>
            <person name="Muehling M."/>
            <person name="Daniel R."/>
        </authorList>
    </citation>
    <scope>NUCLEOTIDE SEQUENCE</scope>
</reference>
<feature type="transmembrane region" description="Helical" evidence="1">
    <location>
        <begin position="121"/>
        <end position="144"/>
    </location>
</feature>
<evidence type="ECO:0000313" key="2">
    <source>
        <dbReference type="EMBL" id="OIR03861.1"/>
    </source>
</evidence>
<dbReference type="InterPro" id="IPR006747">
    <property type="entry name" value="DUF599"/>
</dbReference>
<organism evidence="2">
    <name type="scientific">mine drainage metagenome</name>
    <dbReference type="NCBI Taxonomy" id="410659"/>
    <lineage>
        <taxon>unclassified sequences</taxon>
        <taxon>metagenomes</taxon>
        <taxon>ecological metagenomes</taxon>
    </lineage>
</organism>
<feature type="transmembrane region" description="Helical" evidence="1">
    <location>
        <begin position="194"/>
        <end position="216"/>
    </location>
</feature>
<keyword evidence="1" id="KW-1133">Transmembrane helix</keyword>
<proteinExistence type="predicted"/>
<dbReference type="PANTHER" id="PTHR31168">
    <property type="entry name" value="OS02G0292800 PROTEIN"/>
    <property type="match status" value="1"/>
</dbReference>
<feature type="transmembrane region" description="Helical" evidence="1">
    <location>
        <begin position="12"/>
        <end position="29"/>
    </location>
</feature>
<feature type="transmembrane region" description="Helical" evidence="1">
    <location>
        <begin position="79"/>
        <end position="101"/>
    </location>
</feature>
<dbReference type="EMBL" id="MLJW01000062">
    <property type="protein sequence ID" value="OIR03861.1"/>
    <property type="molecule type" value="Genomic_DNA"/>
</dbReference>
<name>A0A1J5SI88_9ZZZZ</name>
<accession>A0A1J5SI88</accession>
<keyword evidence="1" id="KW-0812">Transmembrane</keyword>
<comment type="caution">
    <text evidence="2">The sequence shown here is derived from an EMBL/GenBank/DDBJ whole genome shotgun (WGS) entry which is preliminary data.</text>
</comment>
<evidence type="ECO:0000256" key="1">
    <source>
        <dbReference type="SAM" id="Phobius"/>
    </source>
</evidence>
<dbReference type="Pfam" id="PF04654">
    <property type="entry name" value="DUF599"/>
    <property type="match status" value="1"/>
</dbReference>
<evidence type="ECO:0008006" key="3">
    <source>
        <dbReference type="Google" id="ProtNLM"/>
    </source>
</evidence>
<protein>
    <recommendedName>
        <fullName evidence="3">DUF599 domain-containing protein</fullName>
    </recommendedName>
</protein>
<dbReference type="AlphaFoldDB" id="A0A1J5SI88"/>
<dbReference type="PANTHER" id="PTHR31168:SF1">
    <property type="entry name" value="DUF599 FAMILY PROTEIN"/>
    <property type="match status" value="1"/>
</dbReference>